<dbReference type="Proteomes" id="UP000838756">
    <property type="component" value="Unassembled WGS sequence"/>
</dbReference>
<proteinExistence type="predicted"/>
<dbReference type="AlphaFoldDB" id="A0A8S4SIK2"/>
<keyword evidence="2" id="KW-1185">Reference proteome</keyword>
<gene>
    <name evidence="1" type="primary">jg8213</name>
    <name evidence="1" type="ORF">PAEG_LOCUS26601</name>
</gene>
<reference evidence="1" key="1">
    <citation type="submission" date="2022-03" db="EMBL/GenBank/DDBJ databases">
        <authorList>
            <person name="Lindestad O."/>
        </authorList>
    </citation>
    <scope>NUCLEOTIDE SEQUENCE</scope>
</reference>
<comment type="caution">
    <text evidence="1">The sequence shown here is derived from an EMBL/GenBank/DDBJ whole genome shotgun (WGS) entry which is preliminary data.</text>
</comment>
<dbReference type="EMBL" id="CAKXAJ010026420">
    <property type="protein sequence ID" value="CAH2268207.1"/>
    <property type="molecule type" value="Genomic_DNA"/>
</dbReference>
<protein>
    <submittedName>
        <fullName evidence="1">Jg8213 protein</fullName>
    </submittedName>
</protein>
<name>A0A8S4SIK2_9NEOP</name>
<accession>A0A8S4SIK2</accession>
<organism evidence="1 2">
    <name type="scientific">Pararge aegeria aegeria</name>
    <dbReference type="NCBI Taxonomy" id="348720"/>
    <lineage>
        <taxon>Eukaryota</taxon>
        <taxon>Metazoa</taxon>
        <taxon>Ecdysozoa</taxon>
        <taxon>Arthropoda</taxon>
        <taxon>Hexapoda</taxon>
        <taxon>Insecta</taxon>
        <taxon>Pterygota</taxon>
        <taxon>Neoptera</taxon>
        <taxon>Endopterygota</taxon>
        <taxon>Lepidoptera</taxon>
        <taxon>Glossata</taxon>
        <taxon>Ditrysia</taxon>
        <taxon>Papilionoidea</taxon>
        <taxon>Nymphalidae</taxon>
        <taxon>Satyrinae</taxon>
        <taxon>Satyrini</taxon>
        <taxon>Parargina</taxon>
        <taxon>Pararge</taxon>
    </lineage>
</organism>
<evidence type="ECO:0000313" key="1">
    <source>
        <dbReference type="EMBL" id="CAH2268207.1"/>
    </source>
</evidence>
<evidence type="ECO:0000313" key="2">
    <source>
        <dbReference type="Proteomes" id="UP000838756"/>
    </source>
</evidence>
<sequence>MNEDEIKIISGNNYTEIAQILENFIKINDNVFIFPFLLENNRRVSLWAALFQHLQSESSGSIHIVCLSTIKLLR</sequence>